<reference evidence="3 4" key="1">
    <citation type="submission" date="2019-07" db="EMBL/GenBank/DDBJ databases">
        <title>Novel species isolated from glacier.</title>
        <authorList>
            <person name="Liu Q."/>
            <person name="Xin Y.-H."/>
        </authorList>
    </citation>
    <scope>NUCLEOTIDE SEQUENCE [LARGE SCALE GENOMIC DNA]</scope>
    <source>
        <strain evidence="3 4">LB1R16</strain>
    </source>
</reference>
<keyword evidence="1" id="KW-0472">Membrane</keyword>
<keyword evidence="1" id="KW-0812">Transmembrane</keyword>
<dbReference type="GO" id="GO:0016301">
    <property type="term" value="F:kinase activity"/>
    <property type="evidence" value="ECO:0007669"/>
    <property type="project" value="UniProtKB-KW"/>
</dbReference>
<dbReference type="EMBL" id="VJWA01000002">
    <property type="protein sequence ID" value="TRW14972.1"/>
    <property type="molecule type" value="Genomic_DNA"/>
</dbReference>
<keyword evidence="3" id="KW-0418">Kinase</keyword>
<gene>
    <name evidence="3" type="ORF">FMM06_15040</name>
</gene>
<dbReference type="InterPro" id="IPR016064">
    <property type="entry name" value="NAD/diacylglycerol_kinase_sf"/>
</dbReference>
<dbReference type="PROSITE" id="PS50146">
    <property type="entry name" value="DAGK"/>
    <property type="match status" value="1"/>
</dbReference>
<dbReference type="InterPro" id="IPR001206">
    <property type="entry name" value="Diacylglycerol_kinase_cat_dom"/>
</dbReference>
<name>A0A552U9T9_9SPHN</name>
<comment type="caution">
    <text evidence="3">The sequence shown here is derived from an EMBL/GenBank/DDBJ whole genome shotgun (WGS) entry which is preliminary data.</text>
</comment>
<keyword evidence="4" id="KW-1185">Reference proteome</keyword>
<evidence type="ECO:0000313" key="3">
    <source>
        <dbReference type="EMBL" id="TRW14972.1"/>
    </source>
</evidence>
<dbReference type="Proteomes" id="UP000317894">
    <property type="component" value="Unassembled WGS sequence"/>
</dbReference>
<dbReference type="AlphaFoldDB" id="A0A552U9T9"/>
<proteinExistence type="predicted"/>
<dbReference type="OrthoDB" id="7209949at2"/>
<keyword evidence="1" id="KW-1133">Transmembrane helix</keyword>
<dbReference type="Pfam" id="PF00781">
    <property type="entry name" value="DAGK_cat"/>
    <property type="match status" value="1"/>
</dbReference>
<evidence type="ECO:0000259" key="2">
    <source>
        <dbReference type="PROSITE" id="PS50146"/>
    </source>
</evidence>
<dbReference type="Gene3D" id="3.40.50.10330">
    <property type="entry name" value="Probable inorganic polyphosphate/atp-NAD kinase, domain 1"/>
    <property type="match status" value="1"/>
</dbReference>
<accession>A0A552U9T9</accession>
<dbReference type="SMART" id="SM00046">
    <property type="entry name" value="DAGKc"/>
    <property type="match status" value="1"/>
</dbReference>
<dbReference type="SUPFAM" id="SSF111331">
    <property type="entry name" value="NAD kinase/diacylglycerol kinase-like"/>
    <property type="match status" value="1"/>
</dbReference>
<evidence type="ECO:0000256" key="1">
    <source>
        <dbReference type="SAM" id="Phobius"/>
    </source>
</evidence>
<feature type="transmembrane region" description="Helical" evidence="1">
    <location>
        <begin position="181"/>
        <end position="199"/>
    </location>
</feature>
<keyword evidence="3" id="KW-0808">Transferase</keyword>
<evidence type="ECO:0000313" key="4">
    <source>
        <dbReference type="Proteomes" id="UP000317894"/>
    </source>
</evidence>
<protein>
    <submittedName>
        <fullName evidence="3">Diacylglycerol kinase</fullName>
    </submittedName>
</protein>
<feature type="domain" description="DAGKc" evidence="2">
    <location>
        <begin position="2"/>
        <end position="147"/>
    </location>
</feature>
<organism evidence="3 4">
    <name type="scientific">Glacieibacterium frigidum</name>
    <dbReference type="NCBI Taxonomy" id="2593303"/>
    <lineage>
        <taxon>Bacteria</taxon>
        <taxon>Pseudomonadati</taxon>
        <taxon>Pseudomonadota</taxon>
        <taxon>Alphaproteobacteria</taxon>
        <taxon>Sphingomonadales</taxon>
        <taxon>Sphingosinicellaceae</taxon>
        <taxon>Glacieibacterium</taxon>
    </lineage>
</organism>
<dbReference type="InterPro" id="IPR017438">
    <property type="entry name" value="ATP-NAD_kinase_N"/>
</dbReference>
<dbReference type="RefSeq" id="WP_144335141.1">
    <property type="nucleotide sequence ID" value="NZ_VJWA01000002.1"/>
</dbReference>
<sequence length="323" mass="34436">MSTAPCIALLSNPRSTGNLAILPQVRSFVAAHPSIFHYEVESVDDVPEALRTIARMKPVVLAINGGDGTVQAALTEMHLGGHFDGKIPPVAVLPNGKTNLIALDLGAHGDALGALRQLLQIAETGMDPHVVRRQLIALTTGQDNDRPVLGMFLGGAGLAEIILFCRHRIYPLGLPNSISHFLAALALVFGTLLGIRARWLPAKQPRMRLTRGDGRQEGNFLLVMVTTLERIALNIRPGAVGGALRMMAIEQNPITLVRLVYEVLIGRLGRRPIGGLHLQGGDTIRIEGGQPSVVMDGELFQAANGGSITLTTTPPVSFVRLAA</sequence>